<proteinExistence type="predicted"/>
<gene>
    <name evidence="2" type="ORF">AS594_00185</name>
    <name evidence="1" type="ORF">AS594_36695</name>
</gene>
<sequence length="60" mass="6367">MRLDVPLSGSELPGGQCLDPARGLFGGFELHLGAGAHPDVLLGEVGLLAYRVRDLRGRLK</sequence>
<dbReference type="AlphaFoldDB" id="A0A1E5P0Y3"/>
<protein>
    <submittedName>
        <fullName evidence="2">Uncharacterized protein</fullName>
    </submittedName>
</protein>
<evidence type="ECO:0000313" key="3">
    <source>
        <dbReference type="Proteomes" id="UP000095759"/>
    </source>
</evidence>
<evidence type="ECO:0000313" key="1">
    <source>
        <dbReference type="EMBL" id="OEJ21191.1"/>
    </source>
</evidence>
<organism evidence="2 3">
    <name type="scientific">Streptomyces agglomeratus</name>
    <dbReference type="NCBI Taxonomy" id="285458"/>
    <lineage>
        <taxon>Bacteria</taxon>
        <taxon>Bacillati</taxon>
        <taxon>Actinomycetota</taxon>
        <taxon>Actinomycetes</taxon>
        <taxon>Kitasatosporales</taxon>
        <taxon>Streptomycetaceae</taxon>
        <taxon>Streptomyces</taxon>
    </lineage>
</organism>
<reference evidence="2 3" key="1">
    <citation type="submission" date="2016-08" db="EMBL/GenBank/DDBJ databases">
        <title>Complete genome sequence of Streptomyces agglomeratus strain 6-3-2, a novel anti-MRSA actinomycete isolated from Wuli of Tebit, China.</title>
        <authorList>
            <person name="Chen X."/>
        </authorList>
    </citation>
    <scope>NUCLEOTIDE SEQUENCE [LARGE SCALE GENOMIC DNA]</scope>
    <source>
        <strain evidence="2 3">6-3-2</strain>
    </source>
</reference>
<dbReference type="RefSeq" id="WP_069925111.1">
    <property type="nucleotide sequence ID" value="NZ_MEHI01000001.1"/>
</dbReference>
<dbReference type="Proteomes" id="UP000095759">
    <property type="component" value="Unassembled WGS sequence"/>
</dbReference>
<evidence type="ECO:0000313" key="2">
    <source>
        <dbReference type="EMBL" id="OEJ23176.1"/>
    </source>
</evidence>
<dbReference type="EMBL" id="MEHJ01000001">
    <property type="protein sequence ID" value="OEJ23176.1"/>
    <property type="molecule type" value="Genomic_DNA"/>
</dbReference>
<dbReference type="EMBL" id="MEHJ01000002">
    <property type="protein sequence ID" value="OEJ21191.1"/>
    <property type="molecule type" value="Genomic_DNA"/>
</dbReference>
<name>A0A1E5P0Y3_9ACTN</name>
<accession>A0A1E5P0Y3</accession>
<keyword evidence="3" id="KW-1185">Reference proteome</keyword>
<comment type="caution">
    <text evidence="2">The sequence shown here is derived from an EMBL/GenBank/DDBJ whole genome shotgun (WGS) entry which is preliminary data.</text>
</comment>